<evidence type="ECO:0000313" key="7">
    <source>
        <dbReference type="EMBL" id="QDU29252.1"/>
    </source>
</evidence>
<keyword evidence="3" id="KW-0731">Sigma factor</keyword>
<reference evidence="7 8" key="1">
    <citation type="submission" date="2019-02" db="EMBL/GenBank/DDBJ databases">
        <title>Deep-cultivation of Planctomycetes and their phenomic and genomic characterization uncovers novel biology.</title>
        <authorList>
            <person name="Wiegand S."/>
            <person name="Jogler M."/>
            <person name="Boedeker C."/>
            <person name="Pinto D."/>
            <person name="Vollmers J."/>
            <person name="Rivas-Marin E."/>
            <person name="Kohn T."/>
            <person name="Peeters S.H."/>
            <person name="Heuer A."/>
            <person name="Rast P."/>
            <person name="Oberbeckmann S."/>
            <person name="Bunk B."/>
            <person name="Jeske O."/>
            <person name="Meyerdierks A."/>
            <person name="Storesund J.E."/>
            <person name="Kallscheuer N."/>
            <person name="Luecker S."/>
            <person name="Lage O.M."/>
            <person name="Pohl T."/>
            <person name="Merkel B.J."/>
            <person name="Hornburger P."/>
            <person name="Mueller R.-W."/>
            <person name="Bruemmer F."/>
            <person name="Labrenz M."/>
            <person name="Spormann A.M."/>
            <person name="Op den Camp H."/>
            <person name="Overmann J."/>
            <person name="Amann R."/>
            <person name="Jetten M.S.M."/>
            <person name="Mascher T."/>
            <person name="Medema M.H."/>
            <person name="Devos D.P."/>
            <person name="Kaster A.-K."/>
            <person name="Ovreas L."/>
            <person name="Rohde M."/>
            <person name="Galperin M.Y."/>
            <person name="Jogler C."/>
        </authorList>
    </citation>
    <scope>NUCLEOTIDE SEQUENCE [LARGE SCALE GENOMIC DNA]</scope>
    <source>
        <strain evidence="7 8">ETA_A8</strain>
    </source>
</reference>
<dbReference type="Proteomes" id="UP000315017">
    <property type="component" value="Chromosome"/>
</dbReference>
<dbReference type="NCBIfam" id="TIGR02989">
    <property type="entry name" value="Sig-70_gvs1"/>
    <property type="match status" value="1"/>
</dbReference>
<dbReference type="PANTHER" id="PTHR43133:SF51">
    <property type="entry name" value="RNA POLYMERASE SIGMA FACTOR"/>
    <property type="match status" value="1"/>
</dbReference>
<dbReference type="KEGG" id="aagg:ETAA8_43590"/>
<organism evidence="7 8">
    <name type="scientific">Anatilimnocola aggregata</name>
    <dbReference type="NCBI Taxonomy" id="2528021"/>
    <lineage>
        <taxon>Bacteria</taxon>
        <taxon>Pseudomonadati</taxon>
        <taxon>Planctomycetota</taxon>
        <taxon>Planctomycetia</taxon>
        <taxon>Pirellulales</taxon>
        <taxon>Pirellulaceae</taxon>
        <taxon>Anatilimnocola</taxon>
    </lineage>
</organism>
<accession>A0A517YGD3</accession>
<dbReference type="InterPro" id="IPR014284">
    <property type="entry name" value="RNA_pol_sigma-70_dom"/>
</dbReference>
<evidence type="ECO:0000256" key="2">
    <source>
        <dbReference type="ARBA" id="ARBA00023015"/>
    </source>
</evidence>
<dbReference type="NCBIfam" id="TIGR02937">
    <property type="entry name" value="sigma70-ECF"/>
    <property type="match status" value="1"/>
</dbReference>
<dbReference type="SUPFAM" id="SSF88946">
    <property type="entry name" value="Sigma2 domain of RNA polymerase sigma factors"/>
    <property type="match status" value="1"/>
</dbReference>
<keyword evidence="8" id="KW-1185">Reference proteome</keyword>
<evidence type="ECO:0000256" key="1">
    <source>
        <dbReference type="ARBA" id="ARBA00010641"/>
    </source>
</evidence>
<evidence type="ECO:0000256" key="3">
    <source>
        <dbReference type="ARBA" id="ARBA00023082"/>
    </source>
</evidence>
<dbReference type="InterPro" id="IPR013324">
    <property type="entry name" value="RNA_pol_sigma_r3/r4-like"/>
</dbReference>
<evidence type="ECO:0000313" key="8">
    <source>
        <dbReference type="Proteomes" id="UP000315017"/>
    </source>
</evidence>
<dbReference type="RefSeq" id="WP_238397447.1">
    <property type="nucleotide sequence ID" value="NZ_CP036274.1"/>
</dbReference>
<keyword evidence="2" id="KW-0805">Transcription regulation</keyword>
<dbReference type="AlphaFoldDB" id="A0A517YGD3"/>
<protein>
    <submittedName>
        <fullName evidence="7">ECF RNA polymerase sigma-E factor</fullName>
    </submittedName>
</protein>
<dbReference type="InterPro" id="IPR014331">
    <property type="entry name" value="RNA_pol_sigma70_ECF_RHOBA"/>
</dbReference>
<dbReference type="Pfam" id="PF04542">
    <property type="entry name" value="Sigma70_r2"/>
    <property type="match status" value="1"/>
</dbReference>
<keyword evidence="4" id="KW-0804">Transcription</keyword>
<dbReference type="InterPro" id="IPR007627">
    <property type="entry name" value="RNA_pol_sigma70_r2"/>
</dbReference>
<dbReference type="Gene3D" id="1.10.10.10">
    <property type="entry name" value="Winged helix-like DNA-binding domain superfamily/Winged helix DNA-binding domain"/>
    <property type="match status" value="1"/>
</dbReference>
<dbReference type="InterPro" id="IPR013249">
    <property type="entry name" value="RNA_pol_sigma70_r4_t2"/>
</dbReference>
<dbReference type="GO" id="GO:0003677">
    <property type="term" value="F:DNA binding"/>
    <property type="evidence" value="ECO:0007669"/>
    <property type="project" value="InterPro"/>
</dbReference>
<name>A0A517YGD3_9BACT</name>
<feature type="domain" description="RNA polymerase sigma factor 70 region 4 type 2" evidence="6">
    <location>
        <begin position="120"/>
        <end position="171"/>
    </location>
</feature>
<sequence>MPDSPNNRESTASDNASDLFVAQLMEHRHRIYSFIAKQLVNPADAEDVFQKTSIVLWKKMQDFDAEGSFFHWACGIAFNEVRNFLTVQRRSRLHFDVELVELLAEEAKCEGELSESRLSALRHCMENLAARQQEILRRSYMGTSTITEVAEELGRERGALYKQLARLKEKLIDCIRVRLAQEGVG</sequence>
<dbReference type="InterPro" id="IPR013325">
    <property type="entry name" value="RNA_pol_sigma_r2"/>
</dbReference>
<evidence type="ECO:0000256" key="4">
    <source>
        <dbReference type="ARBA" id="ARBA00023163"/>
    </source>
</evidence>
<dbReference type="GO" id="GO:0006352">
    <property type="term" value="P:DNA-templated transcription initiation"/>
    <property type="evidence" value="ECO:0007669"/>
    <property type="project" value="InterPro"/>
</dbReference>
<dbReference type="GO" id="GO:0016987">
    <property type="term" value="F:sigma factor activity"/>
    <property type="evidence" value="ECO:0007669"/>
    <property type="project" value="UniProtKB-KW"/>
</dbReference>
<dbReference type="PANTHER" id="PTHR43133">
    <property type="entry name" value="RNA POLYMERASE ECF-TYPE SIGMA FACTO"/>
    <property type="match status" value="1"/>
</dbReference>
<dbReference type="Gene3D" id="1.10.1740.10">
    <property type="match status" value="1"/>
</dbReference>
<evidence type="ECO:0000259" key="5">
    <source>
        <dbReference type="Pfam" id="PF04542"/>
    </source>
</evidence>
<evidence type="ECO:0000259" key="6">
    <source>
        <dbReference type="Pfam" id="PF08281"/>
    </source>
</evidence>
<gene>
    <name evidence="7" type="primary">rpoE_4</name>
    <name evidence="7" type="ORF">ETAA8_43590</name>
</gene>
<dbReference type="InterPro" id="IPR039425">
    <property type="entry name" value="RNA_pol_sigma-70-like"/>
</dbReference>
<feature type="domain" description="RNA polymerase sigma-70 region 2" evidence="5">
    <location>
        <begin position="26"/>
        <end position="90"/>
    </location>
</feature>
<dbReference type="Pfam" id="PF08281">
    <property type="entry name" value="Sigma70_r4_2"/>
    <property type="match status" value="1"/>
</dbReference>
<dbReference type="InterPro" id="IPR036388">
    <property type="entry name" value="WH-like_DNA-bd_sf"/>
</dbReference>
<comment type="similarity">
    <text evidence="1">Belongs to the sigma-70 factor family. ECF subfamily.</text>
</comment>
<proteinExistence type="inferred from homology"/>
<dbReference type="SUPFAM" id="SSF88659">
    <property type="entry name" value="Sigma3 and sigma4 domains of RNA polymerase sigma factors"/>
    <property type="match status" value="1"/>
</dbReference>
<dbReference type="EMBL" id="CP036274">
    <property type="protein sequence ID" value="QDU29252.1"/>
    <property type="molecule type" value="Genomic_DNA"/>
</dbReference>